<feature type="region of interest" description="Disordered" evidence="1">
    <location>
        <begin position="85"/>
        <end position="113"/>
    </location>
</feature>
<gene>
    <name evidence="3" type="ORF">B841_02785</name>
</gene>
<protein>
    <recommendedName>
        <fullName evidence="5">Type VII secretion-associated protein</fullName>
    </recommendedName>
</protein>
<dbReference type="HOGENOM" id="CLU_073548_0_0_11"/>
<evidence type="ECO:0000313" key="4">
    <source>
        <dbReference type="Proteomes" id="UP000015388"/>
    </source>
</evidence>
<dbReference type="AlphaFoldDB" id="S5T0H7"/>
<evidence type="ECO:0008006" key="5">
    <source>
        <dbReference type="Google" id="ProtNLM"/>
    </source>
</evidence>
<name>S5T0H7_9CORY</name>
<dbReference type="eggNOG" id="ENOG5032EPR">
    <property type="taxonomic scope" value="Bacteria"/>
</dbReference>
<keyword evidence="4" id="KW-1185">Reference proteome</keyword>
<dbReference type="STRING" id="1224163.B841_02785"/>
<evidence type="ECO:0000313" key="3">
    <source>
        <dbReference type="EMBL" id="AGS34040.1"/>
    </source>
</evidence>
<feature type="compositionally biased region" description="Low complexity" evidence="1">
    <location>
        <begin position="141"/>
        <end position="164"/>
    </location>
</feature>
<keyword evidence="2" id="KW-0472">Membrane</keyword>
<keyword evidence="2" id="KW-0812">Transmembrane</keyword>
<dbReference type="KEGG" id="cmd:B841_02785"/>
<dbReference type="Proteomes" id="UP000015388">
    <property type="component" value="Chromosome"/>
</dbReference>
<feature type="region of interest" description="Disordered" evidence="1">
    <location>
        <begin position="309"/>
        <end position="328"/>
    </location>
</feature>
<proteinExistence type="predicted"/>
<keyword evidence="2" id="KW-1133">Transmembrane helix</keyword>
<dbReference type="PATRIC" id="fig|1224163.3.peg.560"/>
<organism evidence="3 4">
    <name type="scientific">Corynebacterium maris DSM 45190</name>
    <dbReference type="NCBI Taxonomy" id="1224163"/>
    <lineage>
        <taxon>Bacteria</taxon>
        <taxon>Bacillati</taxon>
        <taxon>Actinomycetota</taxon>
        <taxon>Actinomycetes</taxon>
        <taxon>Mycobacteriales</taxon>
        <taxon>Corynebacteriaceae</taxon>
        <taxon>Corynebacterium</taxon>
    </lineage>
</organism>
<dbReference type="EMBL" id="CP003924">
    <property type="protein sequence ID" value="AGS34040.1"/>
    <property type="molecule type" value="Genomic_DNA"/>
</dbReference>
<sequence>MTVTVLDTVTVFDGTDTVYRYDIPAAGISEGWAFSAAVDQIRQLAGPADAAGGETIRVELEADDDIDPELRRALSARGFLLDDDADNDGAATAEADAPPPAAPVRGRHRLTRTTRRRMPAVVLAGAAVLLALPLGVMAARSAGGAATPSPSTSTAAPTTSAAASTPPPAPTTSAAPTPTPDPVVTHRQDGLAMDTPRGYRITDQAETTVFTGPDPDLRIHTAADPVPEAGAESLLQGLRAQIDADPTLQEPVNGGGRLSYVERPGDGSEVRWQTWVVGDSQLSVGCHTRWAASPEQREICELAQASFRVEGPAEDFPEPGNPGAPEEV</sequence>
<feature type="region of interest" description="Disordered" evidence="1">
    <location>
        <begin position="141"/>
        <end position="184"/>
    </location>
</feature>
<evidence type="ECO:0000256" key="2">
    <source>
        <dbReference type="SAM" id="Phobius"/>
    </source>
</evidence>
<evidence type="ECO:0000256" key="1">
    <source>
        <dbReference type="SAM" id="MobiDB-lite"/>
    </source>
</evidence>
<accession>S5T0H7</accession>
<dbReference type="InterPro" id="IPR023840">
    <property type="entry name" value="T7SS_Rv3446c"/>
</dbReference>
<feature type="transmembrane region" description="Helical" evidence="2">
    <location>
        <begin position="118"/>
        <end position="139"/>
    </location>
</feature>
<dbReference type="NCBIfam" id="TIGR03931">
    <property type="entry name" value="T7SS_Rv3446c"/>
    <property type="match status" value="1"/>
</dbReference>
<reference evidence="3 4" key="1">
    <citation type="submission" date="2012-11" db="EMBL/GenBank/DDBJ databases">
        <title>The complete genome sequence of Corynebacterium maris Coryn-1 (=DSM 45190).</title>
        <authorList>
            <person name="Schaffert L."/>
            <person name="Albersmeier A."/>
            <person name="Kalinowski J."/>
            <person name="Ruckert C."/>
        </authorList>
    </citation>
    <scope>NUCLEOTIDE SEQUENCE [LARGE SCALE GENOMIC DNA]</scope>
    <source>
        <strain evidence="4">Coryn-1</strain>
    </source>
</reference>